<name>B0ERM3_ENTDS</name>
<dbReference type="OMA" id="MIVARPR"/>
<evidence type="ECO:0000313" key="2">
    <source>
        <dbReference type="EMBL" id="EDR22827.1"/>
    </source>
</evidence>
<organism evidence="3">
    <name type="scientific">Entamoeba dispar (strain ATCC PRA-260 / SAW760)</name>
    <dbReference type="NCBI Taxonomy" id="370354"/>
    <lineage>
        <taxon>Eukaryota</taxon>
        <taxon>Amoebozoa</taxon>
        <taxon>Evosea</taxon>
        <taxon>Archamoebae</taxon>
        <taxon>Mastigamoebida</taxon>
        <taxon>Entamoebidae</taxon>
        <taxon>Entamoeba</taxon>
    </lineage>
</organism>
<dbReference type="AlphaFoldDB" id="B0ERM3"/>
<dbReference type="KEGG" id="edi:EDI_082590"/>
<proteinExistence type="predicted"/>
<dbReference type="RefSeq" id="XP_001740748.1">
    <property type="nucleotide sequence ID" value="XM_001740696.1"/>
</dbReference>
<dbReference type="OrthoDB" id="10248819at2759"/>
<dbReference type="InterPro" id="IPR058710">
    <property type="entry name" value="PEPCK_lobe_2"/>
</dbReference>
<evidence type="ECO:0000259" key="1">
    <source>
        <dbReference type="Pfam" id="PF26300"/>
    </source>
</evidence>
<accession>B0ERM3</accession>
<dbReference type="Pfam" id="PF26300">
    <property type="entry name" value="PEPCK_PPi_lobe_2"/>
    <property type="match status" value="1"/>
</dbReference>
<keyword evidence="3" id="KW-1185">Reference proteome</keyword>
<dbReference type="eggNOG" id="ENOG502QW6Z">
    <property type="taxonomic scope" value="Eukaryota"/>
</dbReference>
<gene>
    <name evidence="2" type="ORF">EDI_082590</name>
</gene>
<dbReference type="VEuPathDB" id="AmoebaDB:EDI_082590"/>
<evidence type="ECO:0000313" key="3">
    <source>
        <dbReference type="Proteomes" id="UP000008076"/>
    </source>
</evidence>
<protein>
    <recommendedName>
        <fullName evidence="1">PPi-type phosphoenolpyruvate carboxykinase lobe 2 domain-containing protein</fullName>
    </recommendedName>
</protein>
<sequence length="1156" mass="131521">MFNQEQGTDYPVLNKKKLESLANLKLAMSGHEYPTDDLTQQGLKLAGPLLEEVEESEVNHTTAPIDARLQTFLNSYFAECGEEVPKIPDNTFILDREGLGRVLSFPPHKQEFFCETMKSYKIKQGVLHNPAKDKRTTVGVFHICQSDVPVPADKIECPKIAFLRMLKAAFYGAPADHLIIPYTAECKEPTKSWVSLYMRPVVVPGVKGVKGFEHEKATEMHFFVPGNMVSCLDFVESVFGNAGNPRLSKNDAALDPLGWTGHSGMAILAPHLTRMTKKECGLPHISQATERQKKERMCWEKEDELYNDGKTFKMYCRDASGIICTIIADNYFGYCKKEVKTQISYSANLYGFAEEEHAGGAITRPSYDLGEACKGVQYAEGYKFSEMIEKNKQSIIVKEEGYAIDKKYPEGIIYVPEDSIFTIEDASVKFNHNGKEESILLIPKVNYVLPNGYTIILHDTMTSRRWTLRGILPQYTLCHKPCTVSGGGKSEISKNISDAVIEGSVFVNNKEEDFKAVQEIFDHDFSKRYANGEVKPIRILDPNVTLGTVVELLTPSRLFTKEHNDYISSISPLIVELVMTIKSLYREDWKGDWQSRITVDKINGNQGNELKYRGANLCSQYLRVGFERDETTWRVFQLRKDFFPAAKLQMEDDITASVIVPTKLLKTPINNMQKKACKIVKNCELRLFQRPDDAVFRGFDKQTEYDFSIPGHFISNYQPMTREEAKDFTKDVVRLYQYTEPMRKCLQDFVAGKDEAKYIVSSSYTRLVQEGDKLVGSKNPRYLQRRPDMLDPENTYMTFKAIQLFRKISDEEPLYTPVDAVLSGRRNNPPQVAKNGMKLRPLSVFAPLHYFELPELLMECITSMTGASPSMFGAGSEGALTKGPFNSLPAVVDLNNYLLGMICCGYSGFVSSASYCGPHYKVAHDISLLIPEIWSKMRRYEQEPKYLIEHGYLEPCPDVTYNGKTYSGKRLGYRITTAFANHFLRTLFSMPNSVMPEDFLKPELQDLAIYADSYEYIEQTDKGVAMNYIKDGTVEGACPPLKALIYIMANGEYNGMTRESKEFRDMFDPEVVLNSEWYKERLITRQKLEINKLNKDLAYLNKTITEKPRLAETLNKQIIAVKEELQYVSSEEYLIDIDGSIGTDPYPYKCMKHKTN</sequence>
<dbReference type="Proteomes" id="UP000008076">
    <property type="component" value="Unassembled WGS sequence"/>
</dbReference>
<feature type="domain" description="PPi-type phosphoenolpyruvate carboxykinase lobe 2" evidence="1">
    <location>
        <begin position="507"/>
        <end position="612"/>
    </location>
</feature>
<dbReference type="GeneID" id="5885919"/>
<dbReference type="EMBL" id="DS550524">
    <property type="protein sequence ID" value="EDR22827.1"/>
    <property type="molecule type" value="Genomic_DNA"/>
</dbReference>
<reference evidence="3" key="1">
    <citation type="submission" date="2007-12" db="EMBL/GenBank/DDBJ databases">
        <title>Annotation of Entamoeba dispar SAW760.</title>
        <authorList>
            <person name="Lorenzi H."/>
            <person name="Inman J."/>
            <person name="Schobel S."/>
            <person name="Amedeo P."/>
            <person name="Caler E."/>
        </authorList>
    </citation>
    <scope>NUCLEOTIDE SEQUENCE [LARGE SCALE GENOMIC DNA]</scope>
    <source>
        <strain evidence="3">ATCC PRA-260 / SAW760</strain>
    </source>
</reference>